<accession>A0A3P6QRV1</accession>
<organism evidence="1 2">
    <name type="scientific">Cylicostephanus goldi</name>
    <name type="common">Nematode worm</name>
    <dbReference type="NCBI Taxonomy" id="71465"/>
    <lineage>
        <taxon>Eukaryota</taxon>
        <taxon>Metazoa</taxon>
        <taxon>Ecdysozoa</taxon>
        <taxon>Nematoda</taxon>
        <taxon>Chromadorea</taxon>
        <taxon>Rhabditida</taxon>
        <taxon>Rhabditina</taxon>
        <taxon>Rhabditomorpha</taxon>
        <taxon>Strongyloidea</taxon>
        <taxon>Strongylidae</taxon>
        <taxon>Cylicostephanus</taxon>
    </lineage>
</organism>
<proteinExistence type="predicted"/>
<keyword evidence="2" id="KW-1185">Reference proteome</keyword>
<evidence type="ECO:0000313" key="2">
    <source>
        <dbReference type="Proteomes" id="UP000271889"/>
    </source>
</evidence>
<gene>
    <name evidence="1" type="ORF">CGOC_LOCUS2592</name>
</gene>
<dbReference type="EMBL" id="UYRV01005903">
    <property type="protein sequence ID" value="VDK53142.1"/>
    <property type="molecule type" value="Genomic_DNA"/>
</dbReference>
<sequence length="110" mass="12415">MDKLVKLWHIDTAKMRLGIAGTLSGHRRGVADARFSPNSLVCDWFRYNDFPFQLSCFISSFVFLFPTRFHVPASLSVEKASFFLYGHSLYLYCALRGAYINIPTGEGIAA</sequence>
<reference evidence="1 2" key="1">
    <citation type="submission" date="2018-11" db="EMBL/GenBank/DDBJ databases">
        <authorList>
            <consortium name="Pathogen Informatics"/>
        </authorList>
    </citation>
    <scope>NUCLEOTIDE SEQUENCE [LARGE SCALE GENOMIC DNA]</scope>
</reference>
<name>A0A3P6QRV1_CYLGO</name>
<evidence type="ECO:0000313" key="1">
    <source>
        <dbReference type="EMBL" id="VDK53142.1"/>
    </source>
</evidence>
<dbReference type="AlphaFoldDB" id="A0A3P6QRV1"/>
<dbReference type="Proteomes" id="UP000271889">
    <property type="component" value="Unassembled WGS sequence"/>
</dbReference>
<protein>
    <submittedName>
        <fullName evidence="1">Uncharacterized protein</fullName>
    </submittedName>
</protein>